<evidence type="ECO:0000313" key="3">
    <source>
        <dbReference type="RefSeq" id="XP_033457523.1"/>
    </source>
</evidence>
<accession>A0A6J3M0Q6</accession>
<evidence type="ECO:0000256" key="1">
    <source>
        <dbReference type="SAM" id="Phobius"/>
    </source>
</evidence>
<reference evidence="3" key="2">
    <citation type="submission" date="2020-04" db="EMBL/GenBank/DDBJ databases">
        <authorList>
            <consortium name="NCBI Genome Project"/>
        </authorList>
    </citation>
    <scope>NUCLEOTIDE SEQUENCE</scope>
    <source>
        <strain evidence="3">CBS 342.82</strain>
    </source>
</reference>
<reference evidence="3" key="3">
    <citation type="submission" date="2025-08" db="UniProtKB">
        <authorList>
            <consortium name="RefSeq"/>
        </authorList>
    </citation>
    <scope>IDENTIFICATION</scope>
    <source>
        <strain evidence="3">CBS 342.82</strain>
    </source>
</reference>
<dbReference type="GeneID" id="54360027"/>
<feature type="transmembrane region" description="Helical" evidence="1">
    <location>
        <begin position="36"/>
        <end position="58"/>
    </location>
</feature>
<keyword evidence="1" id="KW-0812">Transmembrane</keyword>
<dbReference type="AlphaFoldDB" id="A0A6J3M0Q6"/>
<feature type="transmembrane region" description="Helical" evidence="1">
    <location>
        <begin position="64"/>
        <end position="86"/>
    </location>
</feature>
<dbReference type="RefSeq" id="XP_033457523.1">
    <property type="nucleotide sequence ID" value="XM_033602227.1"/>
</dbReference>
<organism evidence="3">
    <name type="scientific">Dissoconium aciculare CBS 342.82</name>
    <dbReference type="NCBI Taxonomy" id="1314786"/>
    <lineage>
        <taxon>Eukaryota</taxon>
        <taxon>Fungi</taxon>
        <taxon>Dikarya</taxon>
        <taxon>Ascomycota</taxon>
        <taxon>Pezizomycotina</taxon>
        <taxon>Dothideomycetes</taxon>
        <taxon>Dothideomycetidae</taxon>
        <taxon>Mycosphaerellales</taxon>
        <taxon>Dissoconiaceae</taxon>
        <taxon>Dissoconium</taxon>
    </lineage>
</organism>
<protein>
    <submittedName>
        <fullName evidence="3">Uncharacterized protein</fullName>
    </submittedName>
</protein>
<proteinExistence type="predicted"/>
<sequence>MTGRAWYGTILPWLKATIAQRQGQQDTCLGPSDHNLVFLFLLLLILPVCGLSSLYFFFSLYLGLGANGVFLTYHNVFISLLLPLLFHLDIKHRFPNVALTTRLKPEVMDVEDGQIIDHGKVVLYLCTFGSDGNRRPQREVHHLWLGMRVRQWACL</sequence>
<dbReference type="Proteomes" id="UP000504637">
    <property type="component" value="Unplaced"/>
</dbReference>
<evidence type="ECO:0000313" key="2">
    <source>
        <dbReference type="Proteomes" id="UP000504637"/>
    </source>
</evidence>
<gene>
    <name evidence="3" type="ORF">K489DRAFT_33843</name>
</gene>
<reference evidence="3" key="1">
    <citation type="submission" date="2020-01" db="EMBL/GenBank/DDBJ databases">
        <authorList>
            <consortium name="DOE Joint Genome Institute"/>
            <person name="Haridas S."/>
            <person name="Albert R."/>
            <person name="Binder M."/>
            <person name="Bloem J."/>
            <person name="Labutti K."/>
            <person name="Salamov A."/>
            <person name="Andreopoulos B."/>
            <person name="Baker S.E."/>
            <person name="Barry K."/>
            <person name="Bills G."/>
            <person name="Bluhm B.H."/>
            <person name="Cannon C."/>
            <person name="Castanera R."/>
            <person name="Culley D.E."/>
            <person name="Daum C."/>
            <person name="Ezra D."/>
            <person name="Gonzalez J.B."/>
            <person name="Henrissat B."/>
            <person name="Kuo A."/>
            <person name="Liang C."/>
            <person name="Lipzen A."/>
            <person name="Lutzoni F."/>
            <person name="Magnuson J."/>
            <person name="Mondo S."/>
            <person name="Nolan M."/>
            <person name="Ohm R."/>
            <person name="Pangilinan J."/>
            <person name="Park H.-J."/>
            <person name="Ramirez L."/>
            <person name="Alfaro M."/>
            <person name="Sun H."/>
            <person name="Tritt A."/>
            <person name="Yoshinaga Y."/>
            <person name="Zwiers L.-H."/>
            <person name="Turgeon B.G."/>
            <person name="Goodwin S.B."/>
            <person name="Spatafora J.W."/>
            <person name="Crous P.W."/>
            <person name="Grigoriev I.V."/>
        </authorList>
    </citation>
    <scope>NUCLEOTIDE SEQUENCE</scope>
    <source>
        <strain evidence="3">CBS 342.82</strain>
    </source>
</reference>
<keyword evidence="1" id="KW-0472">Membrane</keyword>
<keyword evidence="2" id="KW-1185">Reference proteome</keyword>
<keyword evidence="1" id="KW-1133">Transmembrane helix</keyword>
<name>A0A6J3M0Q6_9PEZI</name>